<dbReference type="AlphaFoldDB" id="A0AA35RAP7"/>
<dbReference type="EMBL" id="CASHTH010000811">
    <property type="protein sequence ID" value="CAI8007963.1"/>
    <property type="molecule type" value="Genomic_DNA"/>
</dbReference>
<evidence type="ECO:0000313" key="1">
    <source>
        <dbReference type="EMBL" id="CAI8007963.1"/>
    </source>
</evidence>
<reference evidence="1" key="1">
    <citation type="submission" date="2023-03" db="EMBL/GenBank/DDBJ databases">
        <authorList>
            <person name="Steffen K."/>
            <person name="Cardenas P."/>
        </authorList>
    </citation>
    <scope>NUCLEOTIDE SEQUENCE</scope>
</reference>
<protein>
    <submittedName>
        <fullName evidence="1">Uncharacterized protein</fullName>
    </submittedName>
</protein>
<accession>A0AA35RAP7</accession>
<keyword evidence="2" id="KW-1185">Reference proteome</keyword>
<organism evidence="1 2">
    <name type="scientific">Geodia barretti</name>
    <name type="common">Barrett's horny sponge</name>
    <dbReference type="NCBI Taxonomy" id="519541"/>
    <lineage>
        <taxon>Eukaryota</taxon>
        <taxon>Metazoa</taxon>
        <taxon>Porifera</taxon>
        <taxon>Demospongiae</taxon>
        <taxon>Heteroscleromorpha</taxon>
        <taxon>Tetractinellida</taxon>
        <taxon>Astrophorina</taxon>
        <taxon>Geodiidae</taxon>
        <taxon>Geodia</taxon>
    </lineage>
</organism>
<evidence type="ECO:0000313" key="2">
    <source>
        <dbReference type="Proteomes" id="UP001174909"/>
    </source>
</evidence>
<dbReference type="Proteomes" id="UP001174909">
    <property type="component" value="Unassembled WGS sequence"/>
</dbReference>
<gene>
    <name evidence="1" type="ORF">GBAR_LOCUS5506</name>
</gene>
<proteinExistence type="predicted"/>
<name>A0AA35RAP7_GEOBA</name>
<comment type="caution">
    <text evidence="1">The sequence shown here is derived from an EMBL/GenBank/DDBJ whole genome shotgun (WGS) entry which is preliminary data.</text>
</comment>
<sequence length="50" mass="5666">MCIGTYKFYGCMVSGYFVKTTVIYWHLILSEVQSSCCYVRLPNTTSKVSG</sequence>